<protein>
    <submittedName>
        <fullName evidence="1">Uncharacterized protein</fullName>
    </submittedName>
</protein>
<name>A0A160TEJ3_9ZZZZ</name>
<organism evidence="1">
    <name type="scientific">hydrothermal vent metagenome</name>
    <dbReference type="NCBI Taxonomy" id="652676"/>
    <lineage>
        <taxon>unclassified sequences</taxon>
        <taxon>metagenomes</taxon>
        <taxon>ecological metagenomes</taxon>
    </lineage>
</organism>
<evidence type="ECO:0000313" key="1">
    <source>
        <dbReference type="EMBL" id="CUS41309.1"/>
    </source>
</evidence>
<reference evidence="1" key="1">
    <citation type="submission" date="2015-10" db="EMBL/GenBank/DDBJ databases">
        <authorList>
            <person name="Gilbert D.G."/>
        </authorList>
    </citation>
    <scope>NUCLEOTIDE SEQUENCE</scope>
</reference>
<dbReference type="EMBL" id="CZQC01000038">
    <property type="protein sequence ID" value="CUS41309.1"/>
    <property type="molecule type" value="Genomic_DNA"/>
</dbReference>
<accession>A0A160TEJ3</accession>
<proteinExistence type="predicted"/>
<sequence>MLKLRVLGSALLIPALLAGCSDNGSSRSSSFINVYVQAGQEDFSDALIRYVAVTEAGTLAENSDKQLVSTTYTSNNEAEATVAILAEELSYFDIIGRVADADADVVATSRKCQVASGCTYGDVSVALGETYNPVTTPGWRAVAYSLANKERVRVTPLTDLAAQLAFAKVYSEASSDTQDGGWLDTGYYSAYSVEQSVSQVSRLFGITNIQTAEPADLTQLNDWRKANSADAINSIRYGALLAAWQSLELSYTPTSDLPTYASAVGADLVANDGQLFEMGGSQTLSLDDLYTLAKDNLAAITVSNATVQGFVDSVISGFEADQAGFTADTLTVVTPDTLANLFGTNYSDFTIGLQRTKAFVDILRDYQETFFESGYKAQIDSYTNQLKAIGEAHADDLDAILLAFRQTQELYVDCYLNGACPALDSGWTWLTDANYDAATATLTLNGGAITVNYMVADVNLTDADTTPTSSKAIDILIRGTYNEGDLRFIVDNAYANDDPNDDISSSSGVRIYYTEAVSAPADSASNPILGYEIRWSDFSLYDTATISSDAENEVTGSFRLFYRGVADPETSGSMHYNIDTVVLNGRISDVVGDDGDNDQNITTVFISASSANADSYYGESEFASFNGFFNPTASTTYVKGQVETAVASYKLGNETLNGNDIEYLDYYVPSAESYRYRFYPTVYRADTSDIDKDGDIEELIPTHYLEQCLLENTGSAWSVVSCEPRQRLNAERDVQQAINDLWEIGVFARLDVPGRGAYFIEWPVNAPDENGCLTLADLSTDEVSFDGELYDPEVLGLTTARFTSEVVLEYDGRTSTSEPRTVLDVLVSAPTADSIDVTAALSHDYSSLTLNDVYLGAGSRLDRLLVNYNTQSAFGEDGSVAIYKDGVSLTLDDGTTSSVDSELTAYANLDYQLGSEPYRYVLDQEGNYDRCVTSNVAEYGETRNLDDAVFYLNFRDVVYGRIAKESGVWIIRYIDGSWESLL</sequence>
<gene>
    <name evidence="1" type="ORF">MGWOODY_Tha827</name>
</gene>
<dbReference type="AlphaFoldDB" id="A0A160TEJ3"/>
<dbReference type="PROSITE" id="PS51257">
    <property type="entry name" value="PROKAR_LIPOPROTEIN"/>
    <property type="match status" value="1"/>
</dbReference>